<protein>
    <submittedName>
        <fullName evidence="11">Uncharacterized protein</fullName>
    </submittedName>
</protein>
<dbReference type="KEGG" id="tca:100141615"/>
<feature type="transmembrane region" description="Helical" evidence="10">
    <location>
        <begin position="277"/>
        <end position="296"/>
    </location>
</feature>
<dbReference type="InterPro" id="IPR043445">
    <property type="entry name" value="TMEPAI/LRAD4"/>
</dbReference>
<evidence type="ECO:0000256" key="3">
    <source>
        <dbReference type="ARBA" id="ARBA00009908"/>
    </source>
</evidence>
<evidence type="ECO:0000256" key="5">
    <source>
        <dbReference type="ARBA" id="ARBA00022700"/>
    </source>
</evidence>
<accession>A0A139WMB3</accession>
<feature type="compositionally biased region" description="Gly residues" evidence="9">
    <location>
        <begin position="451"/>
        <end position="463"/>
    </location>
</feature>
<evidence type="ECO:0000256" key="6">
    <source>
        <dbReference type="ARBA" id="ARBA00022753"/>
    </source>
</evidence>
<keyword evidence="4 10" id="KW-0812">Transmembrane</keyword>
<dbReference type="Proteomes" id="UP000007266">
    <property type="component" value="Linkage group 3"/>
</dbReference>
<keyword evidence="5" id="KW-0734">Signal transduction inhibitor</keyword>
<feature type="compositionally biased region" description="Basic and acidic residues" evidence="9">
    <location>
        <begin position="405"/>
        <end position="414"/>
    </location>
</feature>
<dbReference type="OrthoDB" id="10038550at2759"/>
<reference evidence="11 12" key="1">
    <citation type="journal article" date="2008" name="Nature">
        <title>The genome of the model beetle and pest Tribolium castaneum.</title>
        <authorList>
            <consortium name="Tribolium Genome Sequencing Consortium"/>
            <person name="Richards S."/>
            <person name="Gibbs R.A."/>
            <person name="Weinstock G.M."/>
            <person name="Brown S.J."/>
            <person name="Denell R."/>
            <person name="Beeman R.W."/>
            <person name="Gibbs R."/>
            <person name="Beeman R.W."/>
            <person name="Brown S.J."/>
            <person name="Bucher G."/>
            <person name="Friedrich M."/>
            <person name="Grimmelikhuijzen C.J."/>
            <person name="Klingler M."/>
            <person name="Lorenzen M."/>
            <person name="Richards S."/>
            <person name="Roth S."/>
            <person name="Schroder R."/>
            <person name="Tautz D."/>
            <person name="Zdobnov E.M."/>
            <person name="Muzny D."/>
            <person name="Gibbs R.A."/>
            <person name="Weinstock G.M."/>
            <person name="Attaway T."/>
            <person name="Bell S."/>
            <person name="Buhay C.J."/>
            <person name="Chandrabose M.N."/>
            <person name="Chavez D."/>
            <person name="Clerk-Blankenburg K.P."/>
            <person name="Cree A."/>
            <person name="Dao M."/>
            <person name="Davis C."/>
            <person name="Chacko J."/>
            <person name="Dinh H."/>
            <person name="Dugan-Rocha S."/>
            <person name="Fowler G."/>
            <person name="Garner T.T."/>
            <person name="Garnes J."/>
            <person name="Gnirke A."/>
            <person name="Hawes A."/>
            <person name="Hernandez J."/>
            <person name="Hines S."/>
            <person name="Holder M."/>
            <person name="Hume J."/>
            <person name="Jhangiani S.N."/>
            <person name="Joshi V."/>
            <person name="Khan Z.M."/>
            <person name="Jackson L."/>
            <person name="Kovar C."/>
            <person name="Kowis A."/>
            <person name="Lee S."/>
            <person name="Lewis L.R."/>
            <person name="Margolis J."/>
            <person name="Morgan M."/>
            <person name="Nazareth L.V."/>
            <person name="Nguyen N."/>
            <person name="Okwuonu G."/>
            <person name="Parker D."/>
            <person name="Richards S."/>
            <person name="Ruiz S.J."/>
            <person name="Santibanez J."/>
            <person name="Savard J."/>
            <person name="Scherer S.E."/>
            <person name="Schneider B."/>
            <person name="Sodergren E."/>
            <person name="Tautz D."/>
            <person name="Vattahil S."/>
            <person name="Villasana D."/>
            <person name="White C.S."/>
            <person name="Wright R."/>
            <person name="Park Y."/>
            <person name="Beeman R.W."/>
            <person name="Lord J."/>
            <person name="Oppert B."/>
            <person name="Lorenzen M."/>
            <person name="Brown S."/>
            <person name="Wang L."/>
            <person name="Savard J."/>
            <person name="Tautz D."/>
            <person name="Richards S."/>
            <person name="Weinstock G."/>
            <person name="Gibbs R.A."/>
            <person name="Liu Y."/>
            <person name="Worley K."/>
            <person name="Weinstock G."/>
            <person name="Elsik C.G."/>
            <person name="Reese J.T."/>
            <person name="Elhaik E."/>
            <person name="Landan G."/>
            <person name="Graur D."/>
            <person name="Arensburger P."/>
            <person name="Atkinson P."/>
            <person name="Beeman R.W."/>
            <person name="Beidler J."/>
            <person name="Brown S.J."/>
            <person name="Demuth J.P."/>
            <person name="Drury D.W."/>
            <person name="Du Y.Z."/>
            <person name="Fujiwara H."/>
            <person name="Lorenzen M."/>
            <person name="Maselli V."/>
            <person name="Osanai M."/>
            <person name="Park Y."/>
            <person name="Robertson H.M."/>
            <person name="Tu Z."/>
            <person name="Wang J.J."/>
            <person name="Wang S."/>
            <person name="Richards S."/>
            <person name="Song H."/>
            <person name="Zhang L."/>
            <person name="Sodergren E."/>
            <person name="Werner D."/>
            <person name="Stanke M."/>
            <person name="Morgenstern B."/>
            <person name="Solovyev V."/>
            <person name="Kosarev P."/>
            <person name="Brown G."/>
            <person name="Chen H.C."/>
            <person name="Ermolaeva O."/>
            <person name="Hlavina W."/>
            <person name="Kapustin Y."/>
            <person name="Kiryutin B."/>
            <person name="Kitts P."/>
            <person name="Maglott D."/>
            <person name="Pruitt K."/>
            <person name="Sapojnikov V."/>
            <person name="Souvorov A."/>
            <person name="Mackey A.J."/>
            <person name="Waterhouse R.M."/>
            <person name="Wyder S."/>
            <person name="Zdobnov E.M."/>
            <person name="Zdobnov E.M."/>
            <person name="Wyder S."/>
            <person name="Kriventseva E.V."/>
            <person name="Kadowaki T."/>
            <person name="Bork P."/>
            <person name="Aranda M."/>
            <person name="Bao R."/>
            <person name="Beermann A."/>
            <person name="Berns N."/>
            <person name="Bolognesi R."/>
            <person name="Bonneton F."/>
            <person name="Bopp D."/>
            <person name="Brown S.J."/>
            <person name="Bucher G."/>
            <person name="Butts T."/>
            <person name="Chaumot A."/>
            <person name="Denell R.E."/>
            <person name="Ferrier D.E."/>
            <person name="Friedrich M."/>
            <person name="Gordon C.M."/>
            <person name="Jindra M."/>
            <person name="Klingler M."/>
            <person name="Lan Q."/>
            <person name="Lattorff H.M."/>
            <person name="Laudet V."/>
            <person name="von Levetsow C."/>
            <person name="Liu Z."/>
            <person name="Lutz R."/>
            <person name="Lynch J.A."/>
            <person name="da Fonseca R.N."/>
            <person name="Posnien N."/>
            <person name="Reuter R."/>
            <person name="Roth S."/>
            <person name="Savard J."/>
            <person name="Schinko J.B."/>
            <person name="Schmitt C."/>
            <person name="Schoppmeier M."/>
            <person name="Schroder R."/>
            <person name="Shippy T.D."/>
            <person name="Simonnet F."/>
            <person name="Marques-Souza H."/>
            <person name="Tautz D."/>
            <person name="Tomoyasu Y."/>
            <person name="Trauner J."/>
            <person name="Van der Zee M."/>
            <person name="Vervoort M."/>
            <person name="Wittkopp N."/>
            <person name="Wimmer E.A."/>
            <person name="Yang X."/>
            <person name="Jones A.K."/>
            <person name="Sattelle D.B."/>
            <person name="Ebert P.R."/>
            <person name="Nelson D."/>
            <person name="Scott J.G."/>
            <person name="Beeman R.W."/>
            <person name="Muthukrishnan S."/>
            <person name="Kramer K.J."/>
            <person name="Arakane Y."/>
            <person name="Beeman R.W."/>
            <person name="Zhu Q."/>
            <person name="Hogenkamp D."/>
            <person name="Dixit R."/>
            <person name="Oppert B."/>
            <person name="Jiang H."/>
            <person name="Zou Z."/>
            <person name="Marshall J."/>
            <person name="Elpidina E."/>
            <person name="Vinokurov K."/>
            <person name="Oppert C."/>
            <person name="Zou Z."/>
            <person name="Evans J."/>
            <person name="Lu Z."/>
            <person name="Zhao P."/>
            <person name="Sumathipala N."/>
            <person name="Altincicek B."/>
            <person name="Vilcinskas A."/>
            <person name="Williams M."/>
            <person name="Hultmark D."/>
            <person name="Hetru C."/>
            <person name="Jiang H."/>
            <person name="Grimmelikhuijzen C.J."/>
            <person name="Hauser F."/>
            <person name="Cazzamali G."/>
            <person name="Williamson M."/>
            <person name="Park Y."/>
            <person name="Li B."/>
            <person name="Tanaka Y."/>
            <person name="Predel R."/>
            <person name="Neupert S."/>
            <person name="Schachtner J."/>
            <person name="Verleyen P."/>
            <person name="Raible F."/>
            <person name="Bork P."/>
            <person name="Friedrich M."/>
            <person name="Walden K.K."/>
            <person name="Robertson H.M."/>
            <person name="Angeli S."/>
            <person name="Foret S."/>
            <person name="Bucher G."/>
            <person name="Schuetz S."/>
            <person name="Maleszka R."/>
            <person name="Wimmer E.A."/>
            <person name="Beeman R.W."/>
            <person name="Lorenzen M."/>
            <person name="Tomoyasu Y."/>
            <person name="Miller S.C."/>
            <person name="Grossmann D."/>
            <person name="Bucher G."/>
        </authorList>
    </citation>
    <scope>NUCLEOTIDE SEQUENCE [LARGE SCALE GENOMIC DNA]</scope>
    <source>
        <strain evidence="11 12">Georgia GA2</strain>
    </source>
</reference>
<evidence type="ECO:0000256" key="2">
    <source>
        <dbReference type="ARBA" id="ARBA00004190"/>
    </source>
</evidence>
<keyword evidence="6" id="KW-0967">Endosome</keyword>
<feature type="region of interest" description="Disordered" evidence="9">
    <location>
        <begin position="195"/>
        <end position="226"/>
    </location>
</feature>
<dbReference type="GO" id="GO:0009968">
    <property type="term" value="P:negative regulation of signal transduction"/>
    <property type="evidence" value="ECO:0007669"/>
    <property type="project" value="UniProtKB-KW"/>
</dbReference>
<feature type="region of interest" description="Disordered" evidence="9">
    <location>
        <begin position="250"/>
        <end position="269"/>
    </location>
</feature>
<feature type="compositionally biased region" description="Low complexity" evidence="9">
    <location>
        <begin position="521"/>
        <end position="531"/>
    </location>
</feature>
<dbReference type="GO" id="GO:0031901">
    <property type="term" value="C:early endosome membrane"/>
    <property type="evidence" value="ECO:0007669"/>
    <property type="project" value="UniProtKB-SubCell"/>
</dbReference>
<dbReference type="PANTHER" id="PTHR16514">
    <property type="entry name" value="LOW DENSITY LIPOPROTEIN RECEPTOR CLASS A DOMAIN-CONTAINING 4A"/>
    <property type="match status" value="1"/>
</dbReference>
<evidence type="ECO:0000256" key="1">
    <source>
        <dbReference type="ARBA" id="ARBA00004146"/>
    </source>
</evidence>
<sequence>MSILVAFVSPPRRGIPLLRPPSAKLGPRGRLQLVCVSASLELTFECSLVVAVIAVRALYAGTLAPLWTTAPSLPQRPLAALCLLATLTIAARCYASSNATHPLVQFSPTPSSSLSPIDNSNARPHSSTLVLSRLLSPPRPVQSDTSVIVINSKKLLHNQNSNETKTTRRKKPISARTKRELYASKYYNRIFEQTKRTSAEKSNEEKRANVLVTSETDNSVSDSDRVNYTTVNTAPENEHQNDSSFLDQEDAPAAHSEGTERPMPPVHDHGNASLSDWGILVLVLSAIVLTVALGLITCVLSHYRPVTAGEGAADGGTAAHPHDAARTPTTAPMLSVVSAGAAAGVGGMDRLRGGRAARELAATRDRQVRLHAVHTDIAINLPPNIAMPDGEEQHPFTSSRLHIRDPEQESEIHQKCIRPPPNRTVLESESPPPYRSSSAGLLGSSSSSSSSGGGGEWSGGGGAPLVVRCHSMSSSSSSTATTKRPEAGSSGQKTDFLHRTVKIFTGGKKGAGATPTPPPVHTTLPVVIVPTRPRRTSTDHQQQQQQQQQGPRPKPSV</sequence>
<dbReference type="AlphaFoldDB" id="A0A139WMB3"/>
<evidence type="ECO:0000256" key="7">
    <source>
        <dbReference type="ARBA" id="ARBA00022989"/>
    </source>
</evidence>
<keyword evidence="12" id="KW-1185">Reference proteome</keyword>
<evidence type="ECO:0000313" key="11">
    <source>
        <dbReference type="EMBL" id="KYB28967.1"/>
    </source>
</evidence>
<dbReference type="GO" id="GO:0070412">
    <property type="term" value="F:R-SMAD binding"/>
    <property type="evidence" value="ECO:0007669"/>
    <property type="project" value="InterPro"/>
</dbReference>
<evidence type="ECO:0000256" key="4">
    <source>
        <dbReference type="ARBA" id="ARBA00022692"/>
    </source>
</evidence>
<comment type="similarity">
    <text evidence="3">Belongs to the PMEPA1 family.</text>
</comment>
<evidence type="ECO:0000256" key="10">
    <source>
        <dbReference type="SAM" id="Phobius"/>
    </source>
</evidence>
<feature type="compositionally biased region" description="Basic and acidic residues" evidence="9">
    <location>
        <begin position="195"/>
        <end position="208"/>
    </location>
</feature>
<name>A0A139WMB3_TRICA</name>
<dbReference type="EMBL" id="KQ971318">
    <property type="protein sequence ID" value="KYB28967.1"/>
    <property type="molecule type" value="Genomic_DNA"/>
</dbReference>
<keyword evidence="7 10" id="KW-1133">Transmembrane helix</keyword>
<proteinExistence type="inferred from homology"/>
<feature type="compositionally biased region" description="Low complexity" evidence="9">
    <location>
        <begin position="435"/>
        <end position="450"/>
    </location>
</feature>
<evidence type="ECO:0000256" key="9">
    <source>
        <dbReference type="SAM" id="MobiDB-lite"/>
    </source>
</evidence>
<keyword evidence="8 10" id="KW-0472">Membrane</keyword>
<feature type="region of interest" description="Disordered" evidence="9">
    <location>
        <begin position="405"/>
        <end position="557"/>
    </location>
</feature>
<gene>
    <name evidence="11" type="primary">AUGUSTUS-3.0.2_31022</name>
    <name evidence="11" type="ORF">TcasGA2_TC031022</name>
</gene>
<evidence type="ECO:0000256" key="8">
    <source>
        <dbReference type="ARBA" id="ARBA00023136"/>
    </source>
</evidence>
<dbReference type="PANTHER" id="PTHR16514:SF3">
    <property type="entry name" value="LOW-DENSITY LIPOPROTEIN RECEPTOR CLASS A DOMAIN-CONTAINING PROTEIN 4-LIKE ISOFORM X1"/>
    <property type="match status" value="1"/>
</dbReference>
<reference evidence="11 12" key="2">
    <citation type="journal article" date="2010" name="Nucleic Acids Res.">
        <title>BeetleBase in 2010: revisions to provide comprehensive genomic information for Tribolium castaneum.</title>
        <authorList>
            <person name="Kim H.S."/>
            <person name="Murphy T."/>
            <person name="Xia J."/>
            <person name="Caragea D."/>
            <person name="Park Y."/>
            <person name="Beeman R.W."/>
            <person name="Lorenzen M.D."/>
            <person name="Butcher S."/>
            <person name="Manak J.R."/>
            <person name="Brown S.J."/>
        </authorList>
    </citation>
    <scope>GENOME REANNOTATION</scope>
    <source>
        <strain evidence="11 12">Georgia GA2</strain>
    </source>
</reference>
<comment type="subcellular location">
    <subcellularLocation>
        <location evidence="1">Early endosome membrane</location>
    </subcellularLocation>
    <subcellularLocation>
        <location evidence="2">Endosome membrane</location>
        <topology evidence="2">Single-pass membrane protein</topology>
    </subcellularLocation>
</comment>
<feature type="compositionally biased region" description="Polar residues" evidence="9">
    <location>
        <begin position="211"/>
        <end position="226"/>
    </location>
</feature>
<organism evidence="11 12">
    <name type="scientific">Tribolium castaneum</name>
    <name type="common">Red flour beetle</name>
    <dbReference type="NCBI Taxonomy" id="7070"/>
    <lineage>
        <taxon>Eukaryota</taxon>
        <taxon>Metazoa</taxon>
        <taxon>Ecdysozoa</taxon>
        <taxon>Arthropoda</taxon>
        <taxon>Hexapoda</taxon>
        <taxon>Insecta</taxon>
        <taxon>Pterygota</taxon>
        <taxon>Neoptera</taxon>
        <taxon>Endopterygota</taxon>
        <taxon>Coleoptera</taxon>
        <taxon>Polyphaga</taxon>
        <taxon>Cucujiformia</taxon>
        <taxon>Tenebrionidae</taxon>
        <taxon>Tenebrionidae incertae sedis</taxon>
        <taxon>Tribolium</taxon>
    </lineage>
</organism>
<evidence type="ECO:0000313" key="12">
    <source>
        <dbReference type="Proteomes" id="UP000007266"/>
    </source>
</evidence>